<evidence type="ECO:0000256" key="4">
    <source>
        <dbReference type="ARBA" id="ARBA00022840"/>
    </source>
</evidence>
<keyword evidence="2 8" id="KW-0436">Ligase</keyword>
<dbReference type="GO" id="GO:0005524">
    <property type="term" value="F:ATP binding"/>
    <property type="evidence" value="ECO:0007669"/>
    <property type="project" value="UniProtKB-KW"/>
</dbReference>
<dbReference type="PANTHER" id="PTHR22594">
    <property type="entry name" value="ASPARTYL/LYSYL-TRNA SYNTHETASE"/>
    <property type="match status" value="1"/>
</dbReference>
<dbReference type="InterPro" id="IPR045864">
    <property type="entry name" value="aa-tRNA-synth_II/BPL/LPL"/>
</dbReference>
<accession>A0A380A540</accession>
<reference evidence="8 9" key="1">
    <citation type="submission" date="2018-06" db="EMBL/GenBank/DDBJ databases">
        <authorList>
            <consortium name="Pathogen Informatics"/>
            <person name="Doyle S."/>
        </authorList>
    </citation>
    <scope>NUCLEOTIDE SEQUENCE [LARGE SCALE GENOMIC DNA]</scope>
    <source>
        <strain evidence="8 9">NCTC10211</strain>
    </source>
</reference>
<evidence type="ECO:0000256" key="3">
    <source>
        <dbReference type="ARBA" id="ARBA00022741"/>
    </source>
</evidence>
<evidence type="ECO:0000256" key="2">
    <source>
        <dbReference type="ARBA" id="ARBA00022598"/>
    </source>
</evidence>
<proteinExistence type="predicted"/>
<protein>
    <submittedName>
        <fullName evidence="8">Asparagine--tRNA ligase</fullName>
        <ecNumber evidence="8">6.1.1.22</ecNumber>
    </submittedName>
</protein>
<dbReference type="AlphaFoldDB" id="A0A380A540"/>
<dbReference type="EC" id="6.1.1.22" evidence="8"/>
<evidence type="ECO:0000256" key="6">
    <source>
        <dbReference type="ARBA" id="ARBA00023146"/>
    </source>
</evidence>
<sequence length="109" mass="12574">MSSDFAQVDYTDAIEILLASGQTFENPVSWGIDLSSEHERYLAEKHFQAPVVVKNYPKDIKAFYMRMNEDGQNRRGPWTCWRRASVKSSVVLSVKNASTCSINVWKRWV</sequence>
<dbReference type="GO" id="GO:0004816">
    <property type="term" value="F:asparagine-tRNA ligase activity"/>
    <property type="evidence" value="ECO:0007669"/>
    <property type="project" value="UniProtKB-EC"/>
</dbReference>
<dbReference type="Proteomes" id="UP000254765">
    <property type="component" value="Unassembled WGS sequence"/>
</dbReference>
<keyword evidence="5" id="KW-0648">Protein biosynthesis</keyword>
<evidence type="ECO:0000313" key="8">
    <source>
        <dbReference type="EMBL" id="SUI74216.1"/>
    </source>
</evidence>
<dbReference type="SUPFAM" id="SSF55681">
    <property type="entry name" value="Class II aaRS and biotin synthetases"/>
    <property type="match status" value="1"/>
</dbReference>
<dbReference type="GO" id="GO:0005737">
    <property type="term" value="C:cytoplasm"/>
    <property type="evidence" value="ECO:0007669"/>
    <property type="project" value="UniProtKB-SubCell"/>
</dbReference>
<dbReference type="EMBL" id="UGYK01000002">
    <property type="protein sequence ID" value="SUI74216.1"/>
    <property type="molecule type" value="Genomic_DNA"/>
</dbReference>
<dbReference type="InterPro" id="IPR004364">
    <property type="entry name" value="Aa-tRNA-synt_II"/>
</dbReference>
<evidence type="ECO:0000259" key="7">
    <source>
        <dbReference type="Pfam" id="PF00152"/>
    </source>
</evidence>
<dbReference type="PANTHER" id="PTHR22594:SF34">
    <property type="entry name" value="ASPARAGINE--TRNA LIGASE, MITOCHONDRIAL-RELATED"/>
    <property type="match status" value="1"/>
</dbReference>
<evidence type="ECO:0000313" key="9">
    <source>
        <dbReference type="Proteomes" id="UP000254765"/>
    </source>
</evidence>
<dbReference type="Gene3D" id="3.30.930.10">
    <property type="entry name" value="Bira Bifunctional Protein, Domain 2"/>
    <property type="match status" value="1"/>
</dbReference>
<name>A0A380A540_SERMA</name>
<evidence type="ECO:0000256" key="1">
    <source>
        <dbReference type="ARBA" id="ARBA00004496"/>
    </source>
</evidence>
<dbReference type="Pfam" id="PF00152">
    <property type="entry name" value="tRNA-synt_2"/>
    <property type="match status" value="1"/>
</dbReference>
<gene>
    <name evidence="8" type="primary">asnS_2</name>
    <name evidence="8" type="ORF">NCTC10211_04741</name>
</gene>
<dbReference type="GO" id="GO:0006421">
    <property type="term" value="P:asparaginyl-tRNA aminoacylation"/>
    <property type="evidence" value="ECO:0007669"/>
    <property type="project" value="TreeGrafter"/>
</dbReference>
<feature type="domain" description="Aminoacyl-tRNA synthetase class II (D/K/N)" evidence="7">
    <location>
        <begin position="3"/>
        <end position="73"/>
    </location>
</feature>
<evidence type="ECO:0000256" key="5">
    <source>
        <dbReference type="ARBA" id="ARBA00022917"/>
    </source>
</evidence>
<keyword evidence="4" id="KW-0067">ATP-binding</keyword>
<keyword evidence="6" id="KW-0030">Aminoacyl-tRNA synthetase</keyword>
<organism evidence="8 9">
    <name type="scientific">Serratia marcescens</name>
    <dbReference type="NCBI Taxonomy" id="615"/>
    <lineage>
        <taxon>Bacteria</taxon>
        <taxon>Pseudomonadati</taxon>
        <taxon>Pseudomonadota</taxon>
        <taxon>Gammaproteobacteria</taxon>
        <taxon>Enterobacterales</taxon>
        <taxon>Yersiniaceae</taxon>
        <taxon>Serratia</taxon>
    </lineage>
</organism>
<comment type="subcellular location">
    <subcellularLocation>
        <location evidence="1">Cytoplasm</location>
    </subcellularLocation>
</comment>
<keyword evidence="3" id="KW-0547">Nucleotide-binding</keyword>